<dbReference type="EMBL" id="UFAJ01000188">
    <property type="protein sequence ID" value="SSD59701.1"/>
    <property type="molecule type" value="Genomic_DNA"/>
</dbReference>
<dbReference type="Proteomes" id="UP000262825">
    <property type="component" value="Unassembled WGS sequence"/>
</dbReference>
<evidence type="ECO:0000313" key="4">
    <source>
        <dbReference type="Proteomes" id="UP000262825"/>
    </source>
</evidence>
<organism evidence="3 4">
    <name type="scientific">Saccharomycodes ludwigii</name>
    <dbReference type="NCBI Taxonomy" id="36035"/>
    <lineage>
        <taxon>Eukaryota</taxon>
        <taxon>Fungi</taxon>
        <taxon>Dikarya</taxon>
        <taxon>Ascomycota</taxon>
        <taxon>Saccharomycotina</taxon>
        <taxon>Saccharomycetes</taxon>
        <taxon>Saccharomycodales</taxon>
        <taxon>Saccharomycodaceae</taxon>
        <taxon>Saccharomycodes</taxon>
    </lineage>
</organism>
<dbReference type="NCBIfam" id="TIGR00231">
    <property type="entry name" value="small_GTP"/>
    <property type="match status" value="1"/>
</dbReference>
<dbReference type="GO" id="GO:0005525">
    <property type="term" value="F:GTP binding"/>
    <property type="evidence" value="ECO:0007669"/>
    <property type="project" value="InterPro"/>
</dbReference>
<dbReference type="SMART" id="SM00173">
    <property type="entry name" value="RAS"/>
    <property type="match status" value="1"/>
</dbReference>
<evidence type="ECO:0000256" key="2">
    <source>
        <dbReference type="SAM" id="MobiDB-lite"/>
    </source>
</evidence>
<dbReference type="SMART" id="SM00175">
    <property type="entry name" value="RAB"/>
    <property type="match status" value="1"/>
</dbReference>
<dbReference type="AlphaFoldDB" id="A0A376B4Y1"/>
<dbReference type="SMART" id="SM00174">
    <property type="entry name" value="RHO"/>
    <property type="match status" value="1"/>
</dbReference>
<dbReference type="PROSITE" id="PS51419">
    <property type="entry name" value="RAB"/>
    <property type="match status" value="1"/>
</dbReference>
<dbReference type="GO" id="GO:0003924">
    <property type="term" value="F:GTPase activity"/>
    <property type="evidence" value="ECO:0007669"/>
    <property type="project" value="InterPro"/>
</dbReference>
<dbReference type="Pfam" id="PF00071">
    <property type="entry name" value="Ras"/>
    <property type="match status" value="1"/>
</dbReference>
<dbReference type="PIRSF" id="PIRSF037527">
    <property type="entry name" value="Small_GTPase_Tem1"/>
    <property type="match status" value="1"/>
</dbReference>
<proteinExistence type="predicted"/>
<dbReference type="InterPro" id="IPR001806">
    <property type="entry name" value="Small_GTPase"/>
</dbReference>
<evidence type="ECO:0000313" key="3">
    <source>
        <dbReference type="EMBL" id="SSD59701.1"/>
    </source>
</evidence>
<dbReference type="OrthoDB" id="6585768at2759"/>
<dbReference type="SUPFAM" id="SSF52540">
    <property type="entry name" value="P-loop containing nucleoside triphosphate hydrolases"/>
    <property type="match status" value="1"/>
</dbReference>
<sequence>MHFQQQQQQHYHTPLRHGSDPAQHITNNSEEHINNYGNNTVDTPQQLRHTSAMTVINSSQAATNNNYSDNNNNTSPVRGTTSTAETIPDELIPRTTFRLKVGLIGDAQVGKTSLMVKYVQSVFDEEYIQTLGVHHLEKRESLKYADILFVINDLGGQREFINMLPIVSEDAVAIVYLFDLTRPETLTSIKEWYRQAKGLNSKAIPLLIGTKYDLFIDMDPSYQEKMSRIGMLYAEAMNAPLIFSSTAESINVKIIFKIVVAKAFNLKLTVPEIKDLGDPILIYKNLGEKKKKN</sequence>
<dbReference type="InterPro" id="IPR027417">
    <property type="entry name" value="P-loop_NTPase"/>
</dbReference>
<protein>
    <submittedName>
        <fullName evidence="3">Related to Protein TEM1</fullName>
    </submittedName>
</protein>
<dbReference type="InterPro" id="IPR017231">
    <property type="entry name" value="Small_GTPase_Tem1/Spg1"/>
</dbReference>
<accession>A0A376B4Y1</accession>
<keyword evidence="4" id="KW-1185">Reference proteome</keyword>
<evidence type="ECO:0000256" key="1">
    <source>
        <dbReference type="ARBA" id="ARBA00022741"/>
    </source>
</evidence>
<dbReference type="VEuPathDB" id="FungiDB:SCODWIG_01462"/>
<gene>
    <name evidence="3" type="ORF">SCODWIG_01462</name>
</gene>
<feature type="compositionally biased region" description="Low complexity" evidence="2">
    <location>
        <begin position="64"/>
        <end position="73"/>
    </location>
</feature>
<dbReference type="PRINTS" id="PR00449">
    <property type="entry name" value="RASTRNSFRMNG"/>
</dbReference>
<dbReference type="PANTHER" id="PTHR47978">
    <property type="match status" value="1"/>
</dbReference>
<name>A0A376B4Y1_9ASCO</name>
<reference evidence="4" key="1">
    <citation type="submission" date="2018-06" db="EMBL/GenBank/DDBJ databases">
        <authorList>
            <person name="Guldener U."/>
        </authorList>
    </citation>
    <scope>NUCLEOTIDE SEQUENCE [LARGE SCALE GENOMIC DNA]</scope>
    <source>
        <strain evidence="4">UTAD17</strain>
    </source>
</reference>
<keyword evidence="1" id="KW-0547">Nucleotide-binding</keyword>
<dbReference type="InterPro" id="IPR005225">
    <property type="entry name" value="Small_GTP-bd"/>
</dbReference>
<feature type="region of interest" description="Disordered" evidence="2">
    <location>
        <begin position="1"/>
        <end position="43"/>
    </location>
</feature>
<feature type="region of interest" description="Disordered" evidence="2">
    <location>
        <begin position="60"/>
        <end position="82"/>
    </location>
</feature>
<dbReference type="Gene3D" id="3.40.50.300">
    <property type="entry name" value="P-loop containing nucleotide triphosphate hydrolases"/>
    <property type="match status" value="1"/>
</dbReference>